<feature type="transmembrane region" description="Helical" evidence="14">
    <location>
        <begin position="181"/>
        <end position="203"/>
    </location>
</feature>
<comment type="catalytic activity">
    <reaction evidence="1">
        <text>ATP + protein L-histidine = ADP + protein N-phospho-L-histidine.</text>
        <dbReference type="EC" id="2.7.13.3"/>
    </reaction>
</comment>
<keyword evidence="12" id="KW-0902">Two-component regulatory system</keyword>
<keyword evidence="4" id="KW-1003">Cell membrane</keyword>
<keyword evidence="6" id="KW-0808">Transferase</keyword>
<dbReference type="Gene3D" id="3.30.565.10">
    <property type="entry name" value="Histidine kinase-like ATPase, C-terminal domain"/>
    <property type="match status" value="1"/>
</dbReference>
<dbReference type="PRINTS" id="PR00344">
    <property type="entry name" value="BCTRLSENSOR"/>
</dbReference>
<evidence type="ECO:0000256" key="4">
    <source>
        <dbReference type="ARBA" id="ARBA00022475"/>
    </source>
</evidence>
<evidence type="ECO:0000256" key="3">
    <source>
        <dbReference type="ARBA" id="ARBA00012438"/>
    </source>
</evidence>
<evidence type="ECO:0000313" key="17">
    <source>
        <dbReference type="Proteomes" id="UP000327039"/>
    </source>
</evidence>
<protein>
    <recommendedName>
        <fullName evidence="3">histidine kinase</fullName>
        <ecNumber evidence="3">2.7.13.3</ecNumber>
    </recommendedName>
</protein>
<dbReference type="AlphaFoldDB" id="A0A5J5IS11"/>
<dbReference type="RefSeq" id="WP_150419277.1">
    <property type="nucleotide sequence ID" value="NZ_VYRZ01000002.1"/>
</dbReference>
<dbReference type="GO" id="GO:0005524">
    <property type="term" value="F:ATP binding"/>
    <property type="evidence" value="ECO:0007669"/>
    <property type="project" value="UniProtKB-KW"/>
</dbReference>
<comment type="subcellular location">
    <subcellularLocation>
        <location evidence="2">Cell membrane</location>
        <topology evidence="2">Multi-pass membrane protein</topology>
    </subcellularLocation>
</comment>
<evidence type="ECO:0000259" key="15">
    <source>
        <dbReference type="PROSITE" id="PS50109"/>
    </source>
</evidence>
<dbReference type="SMART" id="SM00387">
    <property type="entry name" value="HATPase_c"/>
    <property type="match status" value="1"/>
</dbReference>
<reference evidence="17" key="1">
    <citation type="submission" date="2019-09" db="EMBL/GenBank/DDBJ databases">
        <title>Mumia zhuanghuii sp. nov. isolated from the intestinal contents of plateau pika (Ochotona curzoniae) in the Qinghai-Tibet plateau of China.</title>
        <authorList>
            <person name="Tian Z."/>
        </authorList>
    </citation>
    <scope>NUCLEOTIDE SEQUENCE [LARGE SCALE GENOMIC DNA]</scope>
    <source>
        <strain evidence="17">DSM 25564</strain>
    </source>
</reference>
<organism evidence="16 17">
    <name type="scientific">Microbacterium radiodurans</name>
    <dbReference type="NCBI Taxonomy" id="661398"/>
    <lineage>
        <taxon>Bacteria</taxon>
        <taxon>Bacillati</taxon>
        <taxon>Actinomycetota</taxon>
        <taxon>Actinomycetes</taxon>
        <taxon>Micrococcales</taxon>
        <taxon>Microbacteriaceae</taxon>
        <taxon>Microbacterium</taxon>
    </lineage>
</organism>
<dbReference type="InterPro" id="IPR050980">
    <property type="entry name" value="2C_sensor_his_kinase"/>
</dbReference>
<evidence type="ECO:0000313" key="16">
    <source>
        <dbReference type="EMBL" id="KAA9087080.1"/>
    </source>
</evidence>
<dbReference type="InterPro" id="IPR029151">
    <property type="entry name" value="Sensor-like_sf"/>
</dbReference>
<dbReference type="EMBL" id="VYRZ01000002">
    <property type="protein sequence ID" value="KAA9087080.1"/>
    <property type="molecule type" value="Genomic_DNA"/>
</dbReference>
<dbReference type="SUPFAM" id="SSF55874">
    <property type="entry name" value="ATPase domain of HSP90 chaperone/DNA topoisomerase II/histidine kinase"/>
    <property type="match status" value="1"/>
</dbReference>
<evidence type="ECO:0000256" key="11">
    <source>
        <dbReference type="ARBA" id="ARBA00022989"/>
    </source>
</evidence>
<dbReference type="InterPro" id="IPR003594">
    <property type="entry name" value="HATPase_dom"/>
</dbReference>
<evidence type="ECO:0000256" key="7">
    <source>
        <dbReference type="ARBA" id="ARBA00022692"/>
    </source>
</evidence>
<dbReference type="PANTHER" id="PTHR44936:SF9">
    <property type="entry name" value="SENSOR PROTEIN CREC"/>
    <property type="match status" value="1"/>
</dbReference>
<proteinExistence type="predicted"/>
<keyword evidence="17" id="KW-1185">Reference proteome</keyword>
<name>A0A5J5IS11_9MICO</name>
<evidence type="ECO:0000256" key="9">
    <source>
        <dbReference type="ARBA" id="ARBA00022777"/>
    </source>
</evidence>
<dbReference type="OrthoDB" id="9792686at2"/>
<evidence type="ECO:0000256" key="5">
    <source>
        <dbReference type="ARBA" id="ARBA00022553"/>
    </source>
</evidence>
<comment type="caution">
    <text evidence="16">The sequence shown here is derived from an EMBL/GenBank/DDBJ whole genome shotgun (WGS) entry which is preliminary data.</text>
</comment>
<feature type="transmembrane region" description="Helical" evidence="14">
    <location>
        <begin position="20"/>
        <end position="41"/>
    </location>
</feature>
<dbReference type="InterPro" id="IPR036890">
    <property type="entry name" value="HATPase_C_sf"/>
</dbReference>
<keyword evidence="10" id="KW-0067">ATP-binding</keyword>
<dbReference type="GO" id="GO:0000155">
    <property type="term" value="F:phosphorelay sensor kinase activity"/>
    <property type="evidence" value="ECO:0007669"/>
    <property type="project" value="InterPro"/>
</dbReference>
<dbReference type="InterPro" id="IPR016120">
    <property type="entry name" value="Sig_transdc_His_kin_SpoOB"/>
</dbReference>
<keyword evidence="7 14" id="KW-0812">Transmembrane</keyword>
<evidence type="ECO:0000256" key="13">
    <source>
        <dbReference type="ARBA" id="ARBA00023136"/>
    </source>
</evidence>
<dbReference type="PANTHER" id="PTHR44936">
    <property type="entry name" value="SENSOR PROTEIN CREC"/>
    <property type="match status" value="1"/>
</dbReference>
<dbReference type="InterPro" id="IPR033463">
    <property type="entry name" value="sCache_3"/>
</dbReference>
<keyword evidence="9 16" id="KW-0418">Kinase</keyword>
<evidence type="ECO:0000256" key="2">
    <source>
        <dbReference type="ARBA" id="ARBA00004651"/>
    </source>
</evidence>
<sequence length="425" mass="44635">MTTSPVTGSPDARTRILPVLLLHCLVVLTCVLTTTLIATAVQERSIREATERRVLDVATSLADLEQVRAALRLDRASATAELQPVADLIEEAAGVDYVVVTDAAGIRITHPTPDQRGLVVSTDPSDVLAGQSFVGTETGTLGPTLRAKVPVLDGDAVIGTASVGILESDIAADFSSAVTTLIPWVVVSILVGCVVSAAATTAMGRRVRALENRARWLQTQQQVADALRDQTHEFHTRLHVIRGLVAEGETDAALDYIGRVAPVTTAAVGAGDIADPALRAVLEAESARLRERGGALAVDPLSVVPRDSLDDDDITVVANLVRNAVDAASAHVEVLVTAADRAVHVRVDDDGPGVAPADVARIFQRGASSKGAQRGVGLDLVRRLVSARGGTITVERSARGGARFVVDAPQHESRPRDARDRGVTR</sequence>
<dbReference type="EC" id="2.7.13.3" evidence="3"/>
<evidence type="ECO:0000256" key="8">
    <source>
        <dbReference type="ARBA" id="ARBA00022741"/>
    </source>
</evidence>
<dbReference type="GO" id="GO:0005886">
    <property type="term" value="C:plasma membrane"/>
    <property type="evidence" value="ECO:0007669"/>
    <property type="project" value="UniProtKB-SubCell"/>
</dbReference>
<dbReference type="SUPFAM" id="SSF103190">
    <property type="entry name" value="Sensory domain-like"/>
    <property type="match status" value="1"/>
</dbReference>
<dbReference type="PROSITE" id="PS50109">
    <property type="entry name" value="HIS_KIN"/>
    <property type="match status" value="1"/>
</dbReference>
<evidence type="ECO:0000256" key="14">
    <source>
        <dbReference type="SAM" id="Phobius"/>
    </source>
</evidence>
<keyword evidence="11 14" id="KW-1133">Transmembrane helix</keyword>
<dbReference type="InterPro" id="IPR005467">
    <property type="entry name" value="His_kinase_dom"/>
</dbReference>
<evidence type="ECO:0000256" key="10">
    <source>
        <dbReference type="ARBA" id="ARBA00022840"/>
    </source>
</evidence>
<evidence type="ECO:0000256" key="6">
    <source>
        <dbReference type="ARBA" id="ARBA00022679"/>
    </source>
</evidence>
<keyword evidence="13 14" id="KW-0472">Membrane</keyword>
<dbReference type="Gene3D" id="3.30.450.20">
    <property type="entry name" value="PAS domain"/>
    <property type="match status" value="1"/>
</dbReference>
<dbReference type="SUPFAM" id="SSF55890">
    <property type="entry name" value="Sporulation response regulatory protein Spo0B"/>
    <property type="match status" value="1"/>
</dbReference>
<evidence type="ECO:0000256" key="1">
    <source>
        <dbReference type="ARBA" id="ARBA00000085"/>
    </source>
</evidence>
<dbReference type="InterPro" id="IPR004358">
    <property type="entry name" value="Sig_transdc_His_kin-like_C"/>
</dbReference>
<feature type="domain" description="Histidine kinase" evidence="15">
    <location>
        <begin position="316"/>
        <end position="412"/>
    </location>
</feature>
<dbReference type="Pfam" id="PF02518">
    <property type="entry name" value="HATPase_c"/>
    <property type="match status" value="1"/>
</dbReference>
<dbReference type="Gene3D" id="1.10.287.130">
    <property type="match status" value="1"/>
</dbReference>
<evidence type="ECO:0000256" key="12">
    <source>
        <dbReference type="ARBA" id="ARBA00023012"/>
    </source>
</evidence>
<keyword evidence="5" id="KW-0597">Phosphoprotein</keyword>
<gene>
    <name evidence="16" type="ORF">F6B42_08975</name>
</gene>
<dbReference type="Pfam" id="PF17203">
    <property type="entry name" value="sCache_3_2"/>
    <property type="match status" value="1"/>
</dbReference>
<accession>A0A5J5IS11</accession>
<dbReference type="Proteomes" id="UP000327039">
    <property type="component" value="Unassembled WGS sequence"/>
</dbReference>
<keyword evidence="8" id="KW-0547">Nucleotide-binding</keyword>